<dbReference type="InterPro" id="IPR006175">
    <property type="entry name" value="YjgF/YER057c/UK114"/>
</dbReference>
<dbReference type="AlphaFoldDB" id="A0A2T6B2S1"/>
<sequence length="135" mass="14207">MSDRPYLRSLTPASIAPPFARYAHGVAVDKAAGLVVTSGQLALAPGGAVPDGAEAQAELCFANIDAILTEAGTGRENILRINAFVTGREHMAGYMAARDAWLARVEHLPASTLMIVSGFTRPEFVVEIEAMAAIL</sequence>
<dbReference type="Pfam" id="PF01042">
    <property type="entry name" value="Ribonuc_L-PSP"/>
    <property type="match status" value="1"/>
</dbReference>
<comment type="caution">
    <text evidence="1">The sequence shown here is derived from an EMBL/GenBank/DDBJ whole genome shotgun (WGS) entry which is preliminary data.</text>
</comment>
<evidence type="ECO:0000313" key="2">
    <source>
        <dbReference type="Proteomes" id="UP000244069"/>
    </source>
</evidence>
<protein>
    <submittedName>
        <fullName evidence="1">Enamine deaminase RidA (YjgF/YER057c/UK114 family)</fullName>
    </submittedName>
</protein>
<dbReference type="Gene3D" id="3.30.1330.40">
    <property type="entry name" value="RutC-like"/>
    <property type="match status" value="1"/>
</dbReference>
<dbReference type="PANTHER" id="PTHR43857:SF1">
    <property type="entry name" value="YJGH FAMILY PROTEIN"/>
    <property type="match status" value="1"/>
</dbReference>
<dbReference type="PANTHER" id="PTHR43857">
    <property type="entry name" value="BLR7761 PROTEIN"/>
    <property type="match status" value="1"/>
</dbReference>
<dbReference type="RefSeq" id="WP_107975224.1">
    <property type="nucleotide sequence ID" value="NZ_BMEZ01000005.1"/>
</dbReference>
<dbReference type="OrthoDB" id="9799840at2"/>
<keyword evidence="2" id="KW-1185">Reference proteome</keyword>
<evidence type="ECO:0000313" key="1">
    <source>
        <dbReference type="EMBL" id="PTX50325.1"/>
    </source>
</evidence>
<dbReference type="EMBL" id="QBKN01000005">
    <property type="protein sequence ID" value="PTX50325.1"/>
    <property type="molecule type" value="Genomic_DNA"/>
</dbReference>
<accession>A0A2T6B2S1</accession>
<dbReference type="SUPFAM" id="SSF55298">
    <property type="entry name" value="YjgF-like"/>
    <property type="match status" value="1"/>
</dbReference>
<reference evidence="1 2" key="1">
    <citation type="submission" date="2018-04" db="EMBL/GenBank/DDBJ databases">
        <title>Genomic Encyclopedia of Archaeal and Bacterial Type Strains, Phase II (KMG-II): from individual species to whole genera.</title>
        <authorList>
            <person name="Goeker M."/>
        </authorList>
    </citation>
    <scope>NUCLEOTIDE SEQUENCE [LARGE SCALE GENOMIC DNA]</scope>
    <source>
        <strain evidence="1 2">DSM 29329</strain>
    </source>
</reference>
<dbReference type="Proteomes" id="UP000244069">
    <property type="component" value="Unassembled WGS sequence"/>
</dbReference>
<dbReference type="InterPro" id="IPR035959">
    <property type="entry name" value="RutC-like_sf"/>
</dbReference>
<organism evidence="1 2">
    <name type="scientific">Allosediminivita pacifica</name>
    <dbReference type="NCBI Taxonomy" id="1267769"/>
    <lineage>
        <taxon>Bacteria</taxon>
        <taxon>Pseudomonadati</taxon>
        <taxon>Pseudomonadota</taxon>
        <taxon>Alphaproteobacteria</taxon>
        <taxon>Rhodobacterales</taxon>
        <taxon>Paracoccaceae</taxon>
        <taxon>Allosediminivita</taxon>
    </lineage>
</organism>
<gene>
    <name evidence="1" type="ORF">C8N44_105185</name>
</gene>
<dbReference type="CDD" id="cd00448">
    <property type="entry name" value="YjgF_YER057c_UK114_family"/>
    <property type="match status" value="1"/>
</dbReference>
<name>A0A2T6B2S1_9RHOB</name>
<proteinExistence type="predicted"/>